<feature type="transmembrane region" description="Helical" evidence="1">
    <location>
        <begin position="210"/>
        <end position="231"/>
    </location>
</feature>
<feature type="transmembrane region" description="Helical" evidence="1">
    <location>
        <begin position="12"/>
        <end position="29"/>
    </location>
</feature>
<evidence type="ECO:0000256" key="1">
    <source>
        <dbReference type="SAM" id="Phobius"/>
    </source>
</evidence>
<keyword evidence="1" id="KW-0472">Membrane</keyword>
<gene>
    <name evidence="2" type="ORF">CEPID_11970</name>
</gene>
<keyword evidence="1" id="KW-0812">Transmembrane</keyword>
<keyword evidence="3" id="KW-1185">Reference proteome</keyword>
<proteinExistence type="predicted"/>
<feature type="transmembrane region" description="Helical" evidence="1">
    <location>
        <begin position="140"/>
        <end position="163"/>
    </location>
</feature>
<sequence length="330" mass="36401">MKFRFQLIFEPAFLPLQLMCLLYGAVIHIDGPLTPLVLTIWHFVLPWLTGVVEVKYRALNLTHKQWLRDYLIASAFFGVLMLVLPYIFGNERPLGYMLVFVVGVAVGMWLNSKNLAGSRRIWGGVSATNRPTSPAWLGSVLAPMVAPWLVFAFIALVILVVAIRQDTALEDLAGFLGMGVALLWIAPLWSFTNLQSWVALGRPREQWIKLAWLSDAVALALLLGLTTLYWLTFQPPISALGLALMVLASLLPTLSLMNVVVFQAKAWVVCAGIGVASGATGMVGIWLAVIWENSALFYVVAVTLIGVGFILEGPVRRRVTQNHVPRRAIL</sequence>
<organism evidence="2 3">
    <name type="scientific">Corynebacterium epidermidicanis</name>
    <dbReference type="NCBI Taxonomy" id="1050174"/>
    <lineage>
        <taxon>Bacteria</taxon>
        <taxon>Bacillati</taxon>
        <taxon>Actinomycetota</taxon>
        <taxon>Actinomycetes</taxon>
        <taxon>Mycobacteriales</taxon>
        <taxon>Corynebacteriaceae</taxon>
        <taxon>Corynebacterium</taxon>
    </lineage>
</organism>
<feature type="transmembrane region" description="Helical" evidence="1">
    <location>
        <begin position="266"/>
        <end position="289"/>
    </location>
</feature>
<name>A0A0G3GZI5_9CORY</name>
<accession>A0A0G3GZI5</accession>
<dbReference type="RefSeq" id="WP_047241093.1">
    <property type="nucleotide sequence ID" value="NZ_CP011541.1"/>
</dbReference>
<feature type="transmembrane region" description="Helical" evidence="1">
    <location>
        <begin position="94"/>
        <end position="111"/>
    </location>
</feature>
<dbReference type="STRING" id="1050174.CEPID_11970"/>
<feature type="transmembrane region" description="Helical" evidence="1">
    <location>
        <begin position="175"/>
        <end position="198"/>
    </location>
</feature>
<reference evidence="2 3" key="1">
    <citation type="submission" date="2015-05" db="EMBL/GenBank/DDBJ databases">
        <title>Complete genome sequence of Corynebacterium epidermidicanis DSM 45586, isolated from the skin of a dog suffering from pruritus.</title>
        <authorList>
            <person name="Ruckert C."/>
            <person name="Albersmeier A."/>
            <person name="Winkler A."/>
            <person name="Tauch A."/>
        </authorList>
    </citation>
    <scope>NUCLEOTIDE SEQUENCE [LARGE SCALE GENOMIC DNA]</scope>
    <source>
        <strain evidence="2 3">DSM 45586</strain>
    </source>
</reference>
<evidence type="ECO:0000313" key="3">
    <source>
        <dbReference type="Proteomes" id="UP000035368"/>
    </source>
</evidence>
<dbReference type="KEGG" id="cei:CEPID_11970"/>
<feature type="transmembrane region" description="Helical" evidence="1">
    <location>
        <begin position="66"/>
        <end position="88"/>
    </location>
</feature>
<dbReference type="Proteomes" id="UP000035368">
    <property type="component" value="Chromosome"/>
</dbReference>
<feature type="transmembrane region" description="Helical" evidence="1">
    <location>
        <begin position="295"/>
        <end position="311"/>
    </location>
</feature>
<dbReference type="EMBL" id="CP011541">
    <property type="protein sequence ID" value="AKK04217.1"/>
    <property type="molecule type" value="Genomic_DNA"/>
</dbReference>
<feature type="transmembrane region" description="Helical" evidence="1">
    <location>
        <begin position="35"/>
        <end position="54"/>
    </location>
</feature>
<keyword evidence="1" id="KW-1133">Transmembrane helix</keyword>
<evidence type="ECO:0000313" key="2">
    <source>
        <dbReference type="EMBL" id="AKK04217.1"/>
    </source>
</evidence>
<feature type="transmembrane region" description="Helical" evidence="1">
    <location>
        <begin position="237"/>
        <end position="259"/>
    </location>
</feature>
<dbReference type="AlphaFoldDB" id="A0A0G3GZI5"/>
<dbReference type="PATRIC" id="fig|1050174.4.peg.2416"/>
<protein>
    <submittedName>
        <fullName evidence="2">Uncharacterized protein</fullName>
    </submittedName>
</protein>